<feature type="domain" description="Pyrrolo-quinoline quinone repeat" evidence="1">
    <location>
        <begin position="292"/>
        <end position="461"/>
    </location>
</feature>
<evidence type="ECO:0000259" key="1">
    <source>
        <dbReference type="Pfam" id="PF13360"/>
    </source>
</evidence>
<dbReference type="SUPFAM" id="SSF50998">
    <property type="entry name" value="Quinoprotein alcohol dehydrogenase-like"/>
    <property type="match status" value="1"/>
</dbReference>
<name>A0A381Z7D1_9ZZZZ</name>
<sequence>MKLLSLFPSISIVLALVGLEAADVAPRTERPTGEYRVARLQLNEGLRYEEKDGRSPQIIHLAFRDEKLANWWFIGHGWHAVQQHDDSLRLTDNGLGGALELRCYDERGRLQDVAKLTFQVTRSEESLQGKVGLQLTGREKQAWESSVRGSFLKPAESFDPKAQWPNFAGPMGTLQASADGPALVDDLARSRPLWRSESQVPVSYGNAADDRYATRAAGCRSGGGSSSPVYSNGVVYVGFYVPNRSVDTDWSKAYESRRIKYSGEGFKKLIEEMKWNEVEVRAVEDHWRPLADEVVVAMDARTGKTLWRTTWPLRAYNLQTHKHRGTFGVPLVAAGKVLYPSFSNSLQAMDAKTGKALWEFPKYDKTPQTKHWPKGPPSQSPLLMGETVIWSVKDTTYGLAVDTGKVVWENKTERFANHSLRKVKLGDRSLVLVVGHQHYKPSQVRVIDPQSGKTLWSQEAGTVGTPEGQAANLLAIAGDKLVAFRYKLPPIDPKTKKYDKSKVTEHMTAWRLSDTGLEWLWEDAHIVKDEAPHLAIANGIVYAVGKRLVRCLDLETGKVLGEITEEKFPHPSGSTHYQAPGSNPLLIVAGDKLVLSPEGQHGKHGFVLFDADPNKLTLLGDKERKWAPPHATTTAYGRQPIVNPIVDGRMFFRGGNGIYCYDLRKK</sequence>
<dbReference type="Pfam" id="PF13360">
    <property type="entry name" value="PQQ_2"/>
    <property type="match status" value="1"/>
</dbReference>
<proteinExistence type="predicted"/>
<dbReference type="InterPro" id="IPR018391">
    <property type="entry name" value="PQQ_b-propeller_rpt"/>
</dbReference>
<gene>
    <name evidence="2" type="ORF">METZ01_LOCUS138012</name>
</gene>
<protein>
    <recommendedName>
        <fullName evidence="1">Pyrrolo-quinoline quinone repeat domain-containing protein</fullName>
    </recommendedName>
</protein>
<dbReference type="PANTHER" id="PTHR34512:SF30">
    <property type="entry name" value="OUTER MEMBRANE PROTEIN ASSEMBLY FACTOR BAMB"/>
    <property type="match status" value="1"/>
</dbReference>
<dbReference type="Gene3D" id="2.130.10.10">
    <property type="entry name" value="YVTN repeat-like/Quinoprotein amine dehydrogenase"/>
    <property type="match status" value="1"/>
</dbReference>
<dbReference type="AlphaFoldDB" id="A0A381Z7D1"/>
<dbReference type="SMART" id="SM00564">
    <property type="entry name" value="PQQ"/>
    <property type="match status" value="4"/>
</dbReference>
<dbReference type="EMBL" id="UINC01020237">
    <property type="protein sequence ID" value="SVA85158.1"/>
    <property type="molecule type" value="Genomic_DNA"/>
</dbReference>
<organism evidence="2">
    <name type="scientific">marine metagenome</name>
    <dbReference type="NCBI Taxonomy" id="408172"/>
    <lineage>
        <taxon>unclassified sequences</taxon>
        <taxon>metagenomes</taxon>
        <taxon>ecological metagenomes</taxon>
    </lineage>
</organism>
<accession>A0A381Z7D1</accession>
<dbReference type="InterPro" id="IPR002372">
    <property type="entry name" value="PQQ_rpt_dom"/>
</dbReference>
<dbReference type="InterPro" id="IPR015943">
    <property type="entry name" value="WD40/YVTN_repeat-like_dom_sf"/>
</dbReference>
<dbReference type="PANTHER" id="PTHR34512">
    <property type="entry name" value="CELL SURFACE PROTEIN"/>
    <property type="match status" value="1"/>
</dbReference>
<evidence type="ECO:0000313" key="2">
    <source>
        <dbReference type="EMBL" id="SVA85158.1"/>
    </source>
</evidence>
<dbReference type="InterPro" id="IPR011047">
    <property type="entry name" value="Quinoprotein_ADH-like_sf"/>
</dbReference>
<reference evidence="2" key="1">
    <citation type="submission" date="2018-05" db="EMBL/GenBank/DDBJ databases">
        <authorList>
            <person name="Lanie J.A."/>
            <person name="Ng W.-L."/>
            <person name="Kazmierczak K.M."/>
            <person name="Andrzejewski T.M."/>
            <person name="Davidsen T.M."/>
            <person name="Wayne K.J."/>
            <person name="Tettelin H."/>
            <person name="Glass J.I."/>
            <person name="Rusch D."/>
            <person name="Podicherti R."/>
            <person name="Tsui H.-C.T."/>
            <person name="Winkler M.E."/>
        </authorList>
    </citation>
    <scope>NUCLEOTIDE SEQUENCE</scope>
</reference>